<dbReference type="CDD" id="cd20336">
    <property type="entry name" value="Rcat_RBR"/>
    <property type="match status" value="1"/>
</dbReference>
<dbReference type="Proteomes" id="UP000887572">
    <property type="component" value="Unplaced"/>
</dbReference>
<evidence type="ECO:0000256" key="1">
    <source>
        <dbReference type="SAM" id="Phobius"/>
    </source>
</evidence>
<name>A0A914I2D0_GLORO</name>
<keyword evidence="1" id="KW-0472">Membrane</keyword>
<feature type="transmembrane region" description="Helical" evidence="1">
    <location>
        <begin position="211"/>
        <end position="233"/>
    </location>
</feature>
<keyword evidence="2" id="KW-1185">Reference proteome</keyword>
<proteinExistence type="predicted"/>
<evidence type="ECO:0000313" key="2">
    <source>
        <dbReference type="Proteomes" id="UP000887572"/>
    </source>
</evidence>
<reference evidence="3" key="1">
    <citation type="submission" date="2022-11" db="UniProtKB">
        <authorList>
            <consortium name="WormBaseParasite"/>
        </authorList>
    </citation>
    <scope>IDENTIFICATION</scope>
</reference>
<evidence type="ECO:0000313" key="3">
    <source>
        <dbReference type="WBParaSite" id="Gr19_v10_g623.t1"/>
    </source>
</evidence>
<dbReference type="AlphaFoldDB" id="A0A914I2D0"/>
<accession>A0A914I2D0</accession>
<dbReference type="WBParaSite" id="Gr19_v10_g623.t1">
    <property type="protein sequence ID" value="Gr19_v10_g623.t1"/>
    <property type="gene ID" value="Gr19_v10_g623"/>
</dbReference>
<feature type="transmembrane region" description="Helical" evidence="1">
    <location>
        <begin position="114"/>
        <end position="131"/>
    </location>
</feature>
<organism evidence="2 3">
    <name type="scientific">Globodera rostochiensis</name>
    <name type="common">Golden nematode worm</name>
    <name type="synonym">Heterodera rostochiensis</name>
    <dbReference type="NCBI Taxonomy" id="31243"/>
    <lineage>
        <taxon>Eukaryota</taxon>
        <taxon>Metazoa</taxon>
        <taxon>Ecdysozoa</taxon>
        <taxon>Nematoda</taxon>
        <taxon>Chromadorea</taxon>
        <taxon>Rhabditida</taxon>
        <taxon>Tylenchina</taxon>
        <taxon>Tylenchomorpha</taxon>
        <taxon>Tylenchoidea</taxon>
        <taxon>Heteroderidae</taxon>
        <taxon>Heteroderinae</taxon>
        <taxon>Globodera</taxon>
    </lineage>
</organism>
<dbReference type="SUPFAM" id="SSF57850">
    <property type="entry name" value="RING/U-box"/>
    <property type="match status" value="1"/>
</dbReference>
<protein>
    <submittedName>
        <fullName evidence="3">RING-type domain-containing protein</fullName>
    </submittedName>
</protein>
<keyword evidence="1" id="KW-1133">Transmembrane helix</keyword>
<sequence length="281" mass="32458">MGESFKEDSQLIETEIAENSQCQDETSTSKLPEVQYDERDSIMRALGAVEKVTRARECPRCLNIYAQKIGCNYVRCPNLRCNTWFCWECGKKDVDWTHFMGECKPSFDDVLKGLYLVKFVLFIGGFTTLFITPSVFLGLFVFAPLSITLGTPPYTLNRIMKKWVRRESDQQEMDVARKALFTAIYIVLFIALLPLGAALAVVALLPITLFWFIYLALLWIKLIPIFGQVMMIFELAESISGFFGYGDWLGTYKRSVEGKRLERALEREHRRKNRLRRIKTP</sequence>
<feature type="transmembrane region" description="Helical" evidence="1">
    <location>
        <begin position="180"/>
        <end position="205"/>
    </location>
</feature>
<keyword evidence="1" id="KW-0812">Transmembrane</keyword>